<organism evidence="3">
    <name type="scientific">Rhodotorula toruloides</name>
    <name type="common">Yeast</name>
    <name type="synonym">Rhodosporidium toruloides</name>
    <dbReference type="NCBI Taxonomy" id="5286"/>
    <lineage>
        <taxon>Eukaryota</taxon>
        <taxon>Fungi</taxon>
        <taxon>Dikarya</taxon>
        <taxon>Basidiomycota</taxon>
        <taxon>Pucciniomycotina</taxon>
        <taxon>Microbotryomycetes</taxon>
        <taxon>Sporidiobolales</taxon>
        <taxon>Sporidiobolaceae</taxon>
        <taxon>Rhodotorula</taxon>
    </lineage>
</organism>
<protein>
    <submittedName>
        <fullName evidence="3">RHTO0S02e11782g1_1</fullName>
    </submittedName>
</protein>
<gene>
    <name evidence="3" type="ORF">RHTO0S_02e11782g</name>
</gene>
<evidence type="ECO:0000259" key="2">
    <source>
        <dbReference type="Pfam" id="PF00564"/>
    </source>
</evidence>
<dbReference type="SUPFAM" id="SSF54277">
    <property type="entry name" value="CAD &amp; PB1 domains"/>
    <property type="match status" value="1"/>
</dbReference>
<evidence type="ECO:0000313" key="3">
    <source>
        <dbReference type="EMBL" id="CDR37190.1"/>
    </source>
</evidence>
<accession>A0A061AHY4</accession>
<dbReference type="CDD" id="cd05992">
    <property type="entry name" value="PB1"/>
    <property type="match status" value="1"/>
</dbReference>
<dbReference type="Pfam" id="PF00564">
    <property type="entry name" value="PB1"/>
    <property type="match status" value="1"/>
</dbReference>
<feature type="compositionally biased region" description="Polar residues" evidence="1">
    <location>
        <begin position="191"/>
        <end position="201"/>
    </location>
</feature>
<dbReference type="Gene3D" id="3.10.20.90">
    <property type="entry name" value="Phosphatidylinositol 3-kinase Catalytic Subunit, Chain A, domain 1"/>
    <property type="match status" value="1"/>
</dbReference>
<name>A0A061AHY4_RHOTO</name>
<dbReference type="AlphaFoldDB" id="A0A061AHY4"/>
<dbReference type="OrthoDB" id="661148at2759"/>
<feature type="domain" description="PB1" evidence="2">
    <location>
        <begin position="18"/>
        <end position="82"/>
    </location>
</feature>
<reference evidence="3" key="1">
    <citation type="journal article" date="2014" name="Genome Announc.">
        <title>Draft genome sequence of Rhodosporidium toruloides CECT1137, an oleaginous yeast of biotechnological interest.</title>
        <authorList>
            <person name="Morin N."/>
            <person name="Calcas X."/>
            <person name="Devillers H."/>
            <person name="Durrens P."/>
            <person name="Sherman D.J."/>
            <person name="Nicaud J.-M."/>
            <person name="Neuveglise C."/>
        </authorList>
    </citation>
    <scope>NUCLEOTIDE SEQUENCE</scope>
    <source>
        <strain evidence="3">CECT1137</strain>
    </source>
</reference>
<feature type="compositionally biased region" description="Pro residues" evidence="1">
    <location>
        <begin position="234"/>
        <end position="245"/>
    </location>
</feature>
<sequence>MTSVIVKVTLPPASDADDAITRSLLLPAEPAPSWSALARLVQDRFGLNATPAALTYIDGQEDEITVSASEEVAELWATAFDDGPLSLSIGPSQTRASTIDTTTLLASVRHALESNPSMAHDLHSLVKSVAGPGNCSHHCKGRLSSLHGCHAHRRHGETNGKFGRRRGGRGGVAGFRGRRSAHHSFDCPDESSGSESETLDQASDGEGPAPLFSRHHGAHHEQGRHRHRPHHALGPPPLFPPPPPLAFGGFPHPPPFHRRFP</sequence>
<proteinExistence type="predicted"/>
<feature type="compositionally biased region" description="Basic residues" evidence="1">
    <location>
        <begin position="213"/>
        <end position="231"/>
    </location>
</feature>
<evidence type="ECO:0000256" key="1">
    <source>
        <dbReference type="SAM" id="MobiDB-lite"/>
    </source>
</evidence>
<feature type="region of interest" description="Disordered" evidence="1">
    <location>
        <begin position="150"/>
        <end position="261"/>
    </location>
</feature>
<dbReference type="InterPro" id="IPR000270">
    <property type="entry name" value="PB1_dom"/>
</dbReference>
<dbReference type="EMBL" id="LK052937">
    <property type="protein sequence ID" value="CDR37190.1"/>
    <property type="molecule type" value="Genomic_DNA"/>
</dbReference>